<accession>A0A0E1W4B1</accession>
<dbReference type="Gene3D" id="1.10.287.950">
    <property type="entry name" value="Methyl-accepting chemotaxis protein"/>
    <property type="match status" value="1"/>
</dbReference>
<dbReference type="GO" id="GO:0007165">
    <property type="term" value="P:signal transduction"/>
    <property type="evidence" value="ECO:0007669"/>
    <property type="project" value="UniProtKB-KW"/>
</dbReference>
<name>A0A0E1W4B1_BURPE</name>
<feature type="coiled-coil region" evidence="5">
    <location>
        <begin position="461"/>
        <end position="492"/>
    </location>
</feature>
<dbReference type="InterPro" id="IPR004090">
    <property type="entry name" value="Chemotax_Me-accpt_rcpt"/>
</dbReference>
<dbReference type="CDD" id="cd06225">
    <property type="entry name" value="HAMP"/>
    <property type="match status" value="1"/>
</dbReference>
<dbReference type="CDD" id="cd11386">
    <property type="entry name" value="MCP_signal"/>
    <property type="match status" value="1"/>
</dbReference>
<dbReference type="GO" id="GO:0005886">
    <property type="term" value="C:plasma membrane"/>
    <property type="evidence" value="ECO:0007669"/>
    <property type="project" value="TreeGrafter"/>
</dbReference>
<dbReference type="FunFam" id="1.10.287.950:FF:000001">
    <property type="entry name" value="Methyl-accepting chemotaxis sensory transducer"/>
    <property type="match status" value="1"/>
</dbReference>
<keyword evidence="6" id="KW-0812">Transmembrane</keyword>
<evidence type="ECO:0000256" key="1">
    <source>
        <dbReference type="ARBA" id="ARBA00004370"/>
    </source>
</evidence>
<dbReference type="HOGENOM" id="CLU_000445_107_25_4"/>
<evidence type="ECO:0000256" key="5">
    <source>
        <dbReference type="SAM" id="Coils"/>
    </source>
</evidence>
<reference evidence="9" key="1">
    <citation type="submission" date="2009-05" db="EMBL/GenBank/DDBJ databases">
        <authorList>
            <person name="Harkins D.M."/>
            <person name="DeShazer D."/>
            <person name="Woods D.E."/>
            <person name="Brinkac L.M."/>
            <person name="Brown K.A."/>
            <person name="Hung G.C."/>
            <person name="Tuanyok A."/>
            <person name="Zhang B."/>
            <person name="Nierman W.C."/>
        </authorList>
    </citation>
    <scope>NUCLEOTIDE SEQUENCE [LARGE SCALE GENOMIC DNA]</scope>
    <source>
        <strain evidence="9">1710a</strain>
    </source>
</reference>
<feature type="domain" description="HAMP" evidence="8">
    <location>
        <begin position="196"/>
        <end position="249"/>
    </location>
</feature>
<dbReference type="PROSITE" id="PS50111">
    <property type="entry name" value="CHEMOTAXIS_TRANSDUC_2"/>
    <property type="match status" value="1"/>
</dbReference>
<dbReference type="SMART" id="SM00304">
    <property type="entry name" value="HAMP"/>
    <property type="match status" value="1"/>
</dbReference>
<dbReference type="InterPro" id="IPR003660">
    <property type="entry name" value="HAMP_dom"/>
</dbReference>
<evidence type="ECO:0000256" key="3">
    <source>
        <dbReference type="ARBA" id="ARBA00029447"/>
    </source>
</evidence>
<dbReference type="Pfam" id="PF00672">
    <property type="entry name" value="HAMP"/>
    <property type="match status" value="1"/>
</dbReference>
<keyword evidence="4" id="KW-0807">Transducer</keyword>
<dbReference type="InterPro" id="IPR051310">
    <property type="entry name" value="MCP_chemotaxis"/>
</dbReference>
<gene>
    <name evidence="9" type="ORF">BURPS1710A_2606</name>
</gene>
<dbReference type="GO" id="GO:0006935">
    <property type="term" value="P:chemotaxis"/>
    <property type="evidence" value="ECO:0007669"/>
    <property type="project" value="InterPro"/>
</dbReference>
<evidence type="ECO:0000256" key="6">
    <source>
        <dbReference type="SAM" id="Phobius"/>
    </source>
</evidence>
<protein>
    <submittedName>
        <fullName evidence="9">Methyl-accepting chemotaxis protein</fullName>
    </submittedName>
</protein>
<organism evidence="9">
    <name type="scientific">Burkholderia pseudomallei 1710a</name>
    <dbReference type="NCBI Taxonomy" id="320371"/>
    <lineage>
        <taxon>Bacteria</taxon>
        <taxon>Pseudomonadati</taxon>
        <taxon>Pseudomonadota</taxon>
        <taxon>Betaproteobacteria</taxon>
        <taxon>Burkholderiales</taxon>
        <taxon>Burkholderiaceae</taxon>
        <taxon>Burkholderia</taxon>
        <taxon>pseudomallei group</taxon>
    </lineage>
</organism>
<sequence>MDIRRKLQVFSLVTVLSMGAGVLVCATGLRAAMKAEDASHERERTLQGITEIKASALSTIQLDPSTDDTRKIFADAERNIGKWSSTLAASLAGTPHAAPFRALIAQWGDYDRRSHALFDLAARDAKAATDRTTALYHTDFEPFQHALEQMAGEMNALAEQQNAEARGVVDSVFVTVLSVMLGGMVVVCAMIFALARSLNRGIAALQTAIERIGGSRDFTLRAPVRGRDELARTAEAFNALIERVAAALREVWAASESASTATREIAAGNADLSARTETQAASLEESAASMAQLTATVSQNAENAKVASELAGNASGVAHTARGVVEAMVATMAEIGRHSSRIGEITALIDGIAFQTNILALNAAVEAARAGEQGRGFAVVAGEVRGLAQRAADAAREIRSLIDASVATVGAGESQAEQVRRTMAELQQGAGKVADVVDDISAASVEQSRGIAQVGQAVGHMDEVTQRNAALVEELAAASQAMAQQMQALRDAVGIFRIGGPPAQRRESDDPGCAAGALGGRAALTPAFA</sequence>
<evidence type="ECO:0000259" key="7">
    <source>
        <dbReference type="PROSITE" id="PS50111"/>
    </source>
</evidence>
<feature type="transmembrane region" description="Helical" evidence="6">
    <location>
        <begin position="172"/>
        <end position="195"/>
    </location>
</feature>
<evidence type="ECO:0000256" key="4">
    <source>
        <dbReference type="PROSITE-ProRule" id="PRU00284"/>
    </source>
</evidence>
<dbReference type="Pfam" id="PF00015">
    <property type="entry name" value="MCPsignal"/>
    <property type="match status" value="1"/>
</dbReference>
<dbReference type="Proteomes" id="UP000001812">
    <property type="component" value="Chromosome I"/>
</dbReference>
<keyword evidence="6" id="KW-0472">Membrane</keyword>
<dbReference type="SMART" id="SM00283">
    <property type="entry name" value="MA"/>
    <property type="match status" value="1"/>
</dbReference>
<dbReference type="PRINTS" id="PR00260">
    <property type="entry name" value="CHEMTRNSDUCR"/>
</dbReference>
<evidence type="ECO:0000313" key="9">
    <source>
        <dbReference type="EMBL" id="EET07973.1"/>
    </source>
</evidence>
<dbReference type="SUPFAM" id="SSF58104">
    <property type="entry name" value="Methyl-accepting chemotaxis protein (MCP) signaling domain"/>
    <property type="match status" value="1"/>
</dbReference>
<dbReference type="PROSITE" id="PS50885">
    <property type="entry name" value="HAMP"/>
    <property type="match status" value="1"/>
</dbReference>
<dbReference type="EMBL" id="CM000832">
    <property type="protein sequence ID" value="EET07973.1"/>
    <property type="molecule type" value="Genomic_DNA"/>
</dbReference>
<dbReference type="GeneID" id="93060372"/>
<keyword evidence="2" id="KW-0488">Methylation</keyword>
<dbReference type="RefSeq" id="WP_004527099.1">
    <property type="nucleotide sequence ID" value="NZ_CM000832.1"/>
</dbReference>
<comment type="subcellular location">
    <subcellularLocation>
        <location evidence="1">Membrane</location>
    </subcellularLocation>
</comment>
<dbReference type="PANTHER" id="PTHR43531:SF14">
    <property type="entry name" value="METHYL-ACCEPTING CHEMOTAXIS PROTEIN I-RELATED"/>
    <property type="match status" value="1"/>
</dbReference>
<dbReference type="InterPro" id="IPR004089">
    <property type="entry name" value="MCPsignal_dom"/>
</dbReference>
<evidence type="ECO:0000259" key="8">
    <source>
        <dbReference type="PROSITE" id="PS50885"/>
    </source>
</evidence>
<evidence type="ECO:0000256" key="2">
    <source>
        <dbReference type="ARBA" id="ARBA00022481"/>
    </source>
</evidence>
<dbReference type="AlphaFoldDB" id="A0A0E1W4B1"/>
<comment type="similarity">
    <text evidence="3">Belongs to the methyl-accepting chemotaxis (MCP) protein family.</text>
</comment>
<proteinExistence type="inferred from homology"/>
<keyword evidence="6" id="KW-1133">Transmembrane helix</keyword>
<feature type="domain" description="Methyl-accepting transducer" evidence="7">
    <location>
        <begin position="254"/>
        <end position="483"/>
    </location>
</feature>
<keyword evidence="5" id="KW-0175">Coiled coil</keyword>
<dbReference type="GO" id="GO:0004888">
    <property type="term" value="F:transmembrane signaling receptor activity"/>
    <property type="evidence" value="ECO:0007669"/>
    <property type="project" value="InterPro"/>
</dbReference>
<dbReference type="PANTHER" id="PTHR43531">
    <property type="entry name" value="PROTEIN ICFG"/>
    <property type="match status" value="1"/>
</dbReference>